<evidence type="ECO:0000313" key="1">
    <source>
        <dbReference type="EMBL" id="STF44081.1"/>
    </source>
</evidence>
<name>A0A376KFF6_ECOLX</name>
<sequence>MMRCDMLLSANQRQGWASLEIRLIPETDFRRHISMTLVQ</sequence>
<proteinExistence type="predicted"/>
<accession>A0A376KFF6</accession>
<reference evidence="1 2" key="1">
    <citation type="submission" date="2018-06" db="EMBL/GenBank/DDBJ databases">
        <authorList>
            <consortium name="Pathogen Informatics"/>
            <person name="Doyle S."/>
        </authorList>
    </citation>
    <scope>NUCLEOTIDE SEQUENCE [LARGE SCALE GENOMIC DNA]</scope>
    <source>
        <strain evidence="1 2">NCTC7928</strain>
    </source>
</reference>
<dbReference type="Proteomes" id="UP000254877">
    <property type="component" value="Unassembled WGS sequence"/>
</dbReference>
<dbReference type="AlphaFoldDB" id="A0A376KFF6"/>
<dbReference type="EMBL" id="UGAB01000002">
    <property type="protein sequence ID" value="STF44081.1"/>
    <property type="molecule type" value="Genomic_DNA"/>
</dbReference>
<protein>
    <submittedName>
        <fullName evidence="1">Uncharacterized protein</fullName>
    </submittedName>
</protein>
<organism evidence="1 2">
    <name type="scientific">Escherichia coli</name>
    <dbReference type="NCBI Taxonomy" id="562"/>
    <lineage>
        <taxon>Bacteria</taxon>
        <taxon>Pseudomonadati</taxon>
        <taxon>Pseudomonadota</taxon>
        <taxon>Gammaproteobacteria</taxon>
        <taxon>Enterobacterales</taxon>
        <taxon>Enterobacteriaceae</taxon>
        <taxon>Escherichia</taxon>
    </lineage>
</organism>
<evidence type="ECO:0000313" key="2">
    <source>
        <dbReference type="Proteomes" id="UP000254877"/>
    </source>
</evidence>
<gene>
    <name evidence="1" type="ORF">NCTC7928_04804</name>
</gene>